<evidence type="ECO:0000313" key="3">
    <source>
        <dbReference type="EMBL" id="KAF6156675.1"/>
    </source>
</evidence>
<accession>A0A7J7MNZ9</accession>
<dbReference type="Pfam" id="PF03822">
    <property type="entry name" value="NAF"/>
    <property type="match status" value="1"/>
</dbReference>
<protein>
    <recommendedName>
        <fullName evidence="2">NAF domain-containing protein</fullName>
    </recommendedName>
</protein>
<dbReference type="CDD" id="cd12195">
    <property type="entry name" value="CIPK_C"/>
    <property type="match status" value="1"/>
</dbReference>
<dbReference type="EMBL" id="JACGCM010001311">
    <property type="protein sequence ID" value="KAF6156675.1"/>
    <property type="molecule type" value="Genomic_DNA"/>
</dbReference>
<feature type="non-terminal residue" evidence="3">
    <location>
        <position position="1"/>
    </location>
</feature>
<feature type="transmembrane region" description="Helical" evidence="1">
    <location>
        <begin position="78"/>
        <end position="107"/>
    </location>
</feature>
<dbReference type="Proteomes" id="UP000541444">
    <property type="component" value="Unassembled WGS sequence"/>
</dbReference>
<dbReference type="OrthoDB" id="1927112at2759"/>
<sequence>MAMSCCSFPTLENETTESNFLYLFQDHVKRQTRFVSRKPAKTIISSIEFVAGSIGLNVHSRNYKMRLEGISANKTGQFAVVVEVTFIFNMFIAFPVAVLGLVVVSVVSNIALWSHYQVYEVAPSLFMVDVRKASGDTLEYHK</sequence>
<evidence type="ECO:0000259" key="2">
    <source>
        <dbReference type="Pfam" id="PF03822"/>
    </source>
</evidence>
<keyword evidence="4" id="KW-1185">Reference proteome</keyword>
<feature type="domain" description="NAF" evidence="2">
    <location>
        <begin position="22"/>
        <end position="59"/>
    </location>
</feature>
<dbReference type="AlphaFoldDB" id="A0A7J7MNZ9"/>
<keyword evidence="1" id="KW-1133">Transmembrane helix</keyword>
<dbReference type="InterPro" id="IPR004041">
    <property type="entry name" value="NAF_dom"/>
</dbReference>
<keyword evidence="1" id="KW-0472">Membrane</keyword>
<proteinExistence type="predicted"/>
<evidence type="ECO:0000256" key="1">
    <source>
        <dbReference type="SAM" id="Phobius"/>
    </source>
</evidence>
<dbReference type="GO" id="GO:0007165">
    <property type="term" value="P:signal transduction"/>
    <property type="evidence" value="ECO:0007669"/>
    <property type="project" value="InterPro"/>
</dbReference>
<dbReference type="Gene3D" id="3.30.310.80">
    <property type="entry name" value="Kinase associated domain 1, KA1"/>
    <property type="match status" value="1"/>
</dbReference>
<comment type="caution">
    <text evidence="3">The sequence shown here is derived from an EMBL/GenBank/DDBJ whole genome shotgun (WGS) entry which is preliminary data.</text>
</comment>
<evidence type="ECO:0000313" key="4">
    <source>
        <dbReference type="Proteomes" id="UP000541444"/>
    </source>
</evidence>
<keyword evidence="1" id="KW-0812">Transmembrane</keyword>
<name>A0A7J7MNZ9_9MAGN</name>
<organism evidence="3 4">
    <name type="scientific">Kingdonia uniflora</name>
    <dbReference type="NCBI Taxonomy" id="39325"/>
    <lineage>
        <taxon>Eukaryota</taxon>
        <taxon>Viridiplantae</taxon>
        <taxon>Streptophyta</taxon>
        <taxon>Embryophyta</taxon>
        <taxon>Tracheophyta</taxon>
        <taxon>Spermatophyta</taxon>
        <taxon>Magnoliopsida</taxon>
        <taxon>Ranunculales</taxon>
        <taxon>Circaeasteraceae</taxon>
        <taxon>Kingdonia</taxon>
    </lineage>
</organism>
<gene>
    <name evidence="3" type="ORF">GIB67_017811</name>
</gene>
<reference evidence="3 4" key="1">
    <citation type="journal article" date="2020" name="IScience">
        <title>Genome Sequencing of the Endangered Kingdonia uniflora (Circaeasteraceae, Ranunculales) Reveals Potential Mechanisms of Evolutionary Specialization.</title>
        <authorList>
            <person name="Sun Y."/>
            <person name="Deng T."/>
            <person name="Zhang A."/>
            <person name="Moore M.J."/>
            <person name="Landis J.B."/>
            <person name="Lin N."/>
            <person name="Zhang H."/>
            <person name="Zhang X."/>
            <person name="Huang J."/>
            <person name="Zhang X."/>
            <person name="Sun H."/>
            <person name="Wang H."/>
        </authorList>
    </citation>
    <scope>NUCLEOTIDE SEQUENCE [LARGE SCALE GENOMIC DNA]</scope>
    <source>
        <strain evidence="3">TB1705</strain>
        <tissue evidence="3">Leaf</tissue>
    </source>
</reference>